<dbReference type="AlphaFoldDB" id="A0A0C3KFR9"/>
<keyword evidence="3" id="KW-1185">Reference proteome</keyword>
<dbReference type="EMBL" id="KN831957">
    <property type="protein sequence ID" value="KIO08412.1"/>
    <property type="molecule type" value="Genomic_DNA"/>
</dbReference>
<accession>A0A0C3KFR9</accession>
<proteinExistence type="predicted"/>
<dbReference type="Proteomes" id="UP000054217">
    <property type="component" value="Unassembled WGS sequence"/>
</dbReference>
<protein>
    <submittedName>
        <fullName evidence="2">Uncharacterized protein</fullName>
    </submittedName>
</protein>
<feature type="region of interest" description="Disordered" evidence="1">
    <location>
        <begin position="1"/>
        <end position="30"/>
    </location>
</feature>
<evidence type="ECO:0000256" key="1">
    <source>
        <dbReference type="SAM" id="MobiDB-lite"/>
    </source>
</evidence>
<evidence type="ECO:0000313" key="3">
    <source>
        <dbReference type="Proteomes" id="UP000054217"/>
    </source>
</evidence>
<evidence type="ECO:0000313" key="2">
    <source>
        <dbReference type="EMBL" id="KIO08412.1"/>
    </source>
</evidence>
<dbReference type="HOGENOM" id="CLU_2373613_0_0_1"/>
<feature type="compositionally biased region" description="Basic and acidic residues" evidence="1">
    <location>
        <begin position="1"/>
        <end position="12"/>
    </location>
</feature>
<sequence>MNVPDRASDSERIGVITPPNKFAGGRDKIPLGPQPRQGEAIAAVWGTASDLHLYLVVLLLLQRTVYTDCLLQACQSDRQRKERTYMHMWFYAQGK</sequence>
<name>A0A0C3KFR9_PISTI</name>
<reference evidence="2 3" key="1">
    <citation type="submission" date="2014-04" db="EMBL/GenBank/DDBJ databases">
        <authorList>
            <consortium name="DOE Joint Genome Institute"/>
            <person name="Kuo A."/>
            <person name="Kohler A."/>
            <person name="Costa M.D."/>
            <person name="Nagy L.G."/>
            <person name="Floudas D."/>
            <person name="Copeland A."/>
            <person name="Barry K.W."/>
            <person name="Cichocki N."/>
            <person name="Veneault-Fourrey C."/>
            <person name="LaButti K."/>
            <person name="Lindquist E.A."/>
            <person name="Lipzen A."/>
            <person name="Lundell T."/>
            <person name="Morin E."/>
            <person name="Murat C."/>
            <person name="Sun H."/>
            <person name="Tunlid A."/>
            <person name="Henrissat B."/>
            <person name="Grigoriev I.V."/>
            <person name="Hibbett D.S."/>
            <person name="Martin F."/>
            <person name="Nordberg H.P."/>
            <person name="Cantor M.N."/>
            <person name="Hua S.X."/>
        </authorList>
    </citation>
    <scope>NUCLEOTIDE SEQUENCE [LARGE SCALE GENOMIC DNA]</scope>
    <source>
        <strain evidence="2 3">Marx 270</strain>
    </source>
</reference>
<dbReference type="InParanoid" id="A0A0C3KFR9"/>
<organism evidence="2 3">
    <name type="scientific">Pisolithus tinctorius Marx 270</name>
    <dbReference type="NCBI Taxonomy" id="870435"/>
    <lineage>
        <taxon>Eukaryota</taxon>
        <taxon>Fungi</taxon>
        <taxon>Dikarya</taxon>
        <taxon>Basidiomycota</taxon>
        <taxon>Agaricomycotina</taxon>
        <taxon>Agaricomycetes</taxon>
        <taxon>Agaricomycetidae</taxon>
        <taxon>Boletales</taxon>
        <taxon>Sclerodermatineae</taxon>
        <taxon>Pisolithaceae</taxon>
        <taxon>Pisolithus</taxon>
    </lineage>
</organism>
<reference evidence="3" key="2">
    <citation type="submission" date="2015-01" db="EMBL/GenBank/DDBJ databases">
        <title>Evolutionary Origins and Diversification of the Mycorrhizal Mutualists.</title>
        <authorList>
            <consortium name="DOE Joint Genome Institute"/>
            <consortium name="Mycorrhizal Genomics Consortium"/>
            <person name="Kohler A."/>
            <person name="Kuo A."/>
            <person name="Nagy L.G."/>
            <person name="Floudas D."/>
            <person name="Copeland A."/>
            <person name="Barry K.W."/>
            <person name="Cichocki N."/>
            <person name="Veneault-Fourrey C."/>
            <person name="LaButti K."/>
            <person name="Lindquist E.A."/>
            <person name="Lipzen A."/>
            <person name="Lundell T."/>
            <person name="Morin E."/>
            <person name="Murat C."/>
            <person name="Riley R."/>
            <person name="Ohm R."/>
            <person name="Sun H."/>
            <person name="Tunlid A."/>
            <person name="Henrissat B."/>
            <person name="Grigoriev I.V."/>
            <person name="Hibbett D.S."/>
            <person name="Martin F."/>
        </authorList>
    </citation>
    <scope>NUCLEOTIDE SEQUENCE [LARGE SCALE GENOMIC DNA]</scope>
    <source>
        <strain evidence="3">Marx 270</strain>
    </source>
</reference>
<gene>
    <name evidence="2" type="ORF">M404DRAFT_354968</name>
</gene>